<reference evidence="2 3" key="1">
    <citation type="submission" date="2014-08" db="EMBL/GenBank/DDBJ databases">
        <title>Complete genome sequence of Corynebacterium aquilae S-613T(T) (=DSM 44791(T)), isolated from the choana of a healthy golden eagle.</title>
        <authorList>
            <person name="Ruckert C."/>
            <person name="Albersmeier A."/>
            <person name="Winkler A."/>
            <person name="Kalinowski J."/>
        </authorList>
    </citation>
    <scope>NUCLEOTIDE SEQUENCE [LARGE SCALE GENOMIC DNA]</scope>
    <source>
        <strain evidence="2 3">S-613</strain>
    </source>
</reference>
<evidence type="ECO:0000313" key="3">
    <source>
        <dbReference type="Proteomes" id="UP000185478"/>
    </source>
</evidence>
<evidence type="ECO:0000256" key="1">
    <source>
        <dbReference type="SAM" id="Phobius"/>
    </source>
</evidence>
<proteinExistence type="predicted"/>
<name>A0A1L7CEI1_9CORY</name>
<keyword evidence="1" id="KW-1133">Transmembrane helix</keyword>
<organism evidence="2 3">
    <name type="scientific">Corynebacterium aquilae DSM 44791</name>
    <dbReference type="NCBI Taxonomy" id="1431546"/>
    <lineage>
        <taxon>Bacteria</taxon>
        <taxon>Bacillati</taxon>
        <taxon>Actinomycetota</taxon>
        <taxon>Actinomycetes</taxon>
        <taxon>Mycobacteriales</taxon>
        <taxon>Corynebacteriaceae</taxon>
        <taxon>Corynebacterium</taxon>
    </lineage>
</organism>
<dbReference type="EMBL" id="CP009245">
    <property type="protein sequence ID" value="APT84228.1"/>
    <property type="molecule type" value="Genomic_DNA"/>
</dbReference>
<dbReference type="Proteomes" id="UP000185478">
    <property type="component" value="Chromosome"/>
</dbReference>
<protein>
    <submittedName>
        <fullName evidence="2">Uncharacterized protein</fullName>
    </submittedName>
</protein>
<gene>
    <name evidence="2" type="ORF">CAQU_03130</name>
</gene>
<sequence length="87" mass="9046">MAQSAPPARPWTPPPDVTATAIYWLGIVSFVALAVSILAVIAFGALMILDRDRGEPVSATHPAVRALRIALGVMVISSATSLAAFFA</sequence>
<dbReference type="KEGG" id="caqu:CAQU_03130"/>
<accession>A0A1L7CEI1</accession>
<dbReference type="OrthoDB" id="4421541at2"/>
<evidence type="ECO:0000313" key="2">
    <source>
        <dbReference type="EMBL" id="APT84228.1"/>
    </source>
</evidence>
<keyword evidence="1" id="KW-0472">Membrane</keyword>
<keyword evidence="1" id="KW-0812">Transmembrane</keyword>
<keyword evidence="3" id="KW-1185">Reference proteome</keyword>
<dbReference type="AlphaFoldDB" id="A0A1L7CEI1"/>
<feature type="transmembrane region" description="Helical" evidence="1">
    <location>
        <begin position="69"/>
        <end position="86"/>
    </location>
</feature>
<feature type="transmembrane region" description="Helical" evidence="1">
    <location>
        <begin position="21"/>
        <end position="49"/>
    </location>
</feature>